<reference evidence="2 3" key="1">
    <citation type="submission" date="2017-09" db="EMBL/GenBank/DDBJ databases">
        <authorList>
            <person name="Lee N."/>
            <person name="Cho B.-K."/>
        </authorList>
    </citation>
    <scope>NUCLEOTIDE SEQUENCE [LARGE SCALE GENOMIC DNA]</scope>
    <source>
        <strain evidence="2 3">ATCC 27465</strain>
    </source>
</reference>
<keyword evidence="4" id="KW-1185">Reference proteome</keyword>
<reference evidence="1 4" key="2">
    <citation type="submission" date="2020-08" db="EMBL/GenBank/DDBJ databases">
        <title>Genomic Encyclopedia of Type Strains, Phase III (KMG-III): the genomes of soil and plant-associated and newly described type strains.</title>
        <authorList>
            <person name="Whitman W."/>
        </authorList>
    </citation>
    <scope>NUCLEOTIDE SEQUENCE [LARGE SCALE GENOMIC DNA]</scope>
    <source>
        <strain evidence="1 4">CECT 3146</strain>
    </source>
</reference>
<dbReference type="Proteomes" id="UP000326505">
    <property type="component" value="Chromosome"/>
</dbReference>
<dbReference type="KEGG" id="sspb:CP982_40250"/>
<proteinExistence type="predicted"/>
<organism evidence="2 3">
    <name type="scientific">Streptomyces spectabilis</name>
    <dbReference type="NCBI Taxonomy" id="68270"/>
    <lineage>
        <taxon>Bacteria</taxon>
        <taxon>Bacillati</taxon>
        <taxon>Actinomycetota</taxon>
        <taxon>Actinomycetes</taxon>
        <taxon>Kitasatosporales</taxon>
        <taxon>Streptomycetaceae</taxon>
        <taxon>Streptomyces</taxon>
    </lineage>
</organism>
<evidence type="ECO:0000313" key="1">
    <source>
        <dbReference type="EMBL" id="MBB5102408.1"/>
    </source>
</evidence>
<dbReference type="Proteomes" id="UP000549009">
    <property type="component" value="Unassembled WGS sequence"/>
</dbReference>
<dbReference type="RefSeq" id="WP_150515016.1">
    <property type="nucleotide sequence ID" value="NZ_BMSQ01000010.1"/>
</dbReference>
<dbReference type="EMBL" id="JACHJD010000002">
    <property type="protein sequence ID" value="MBB5102408.1"/>
    <property type="molecule type" value="Genomic_DNA"/>
</dbReference>
<evidence type="ECO:0000313" key="2">
    <source>
        <dbReference type="EMBL" id="QEV64158.1"/>
    </source>
</evidence>
<evidence type="ECO:0000313" key="4">
    <source>
        <dbReference type="Proteomes" id="UP000549009"/>
    </source>
</evidence>
<name>A0A5P2XI34_STRST</name>
<accession>A0A5P2XI34</accession>
<protein>
    <submittedName>
        <fullName evidence="2">Uncharacterized protein</fullName>
    </submittedName>
</protein>
<gene>
    <name evidence="2" type="ORF">CP982_40250</name>
    <name evidence="1" type="ORF">FHS40_001461</name>
</gene>
<dbReference type="EMBL" id="CP023690">
    <property type="protein sequence ID" value="QEV64158.1"/>
    <property type="molecule type" value="Genomic_DNA"/>
</dbReference>
<evidence type="ECO:0000313" key="3">
    <source>
        <dbReference type="Proteomes" id="UP000326505"/>
    </source>
</evidence>
<sequence length="134" mass="13295">MTTSRDADGGPGGQGHISIGVMTGGAVAAGAGAHAIDAAVRTAAGRPGEVVDAPPELLGAIRTLREHLRMMTPTDETAQVDEALATLEEDLSSTGRTERGQLALLASRLNVGATALAGLASAVAVAQTISTLLG</sequence>
<dbReference type="AlphaFoldDB" id="A0A5P2XI34"/>